<dbReference type="GO" id="GO:0003735">
    <property type="term" value="F:structural constituent of ribosome"/>
    <property type="evidence" value="ECO:0007669"/>
    <property type="project" value="InterPro"/>
</dbReference>
<dbReference type="OrthoDB" id="9808392at2"/>
<reference evidence="8" key="1">
    <citation type="submission" date="2018-12" db="EMBL/GenBank/DDBJ databases">
        <title>A new species of lactobacillus.</title>
        <authorList>
            <person name="Jian Y."/>
            <person name="Xin L."/>
            <person name="Hong Z.J."/>
            <person name="Ming L.Z."/>
            <person name="Hong X.Z."/>
        </authorList>
    </citation>
    <scope>NUCLEOTIDE SEQUENCE [LARGE SCALE GENOMIC DNA]</scope>
    <source>
        <strain evidence="8">HSLZ-75</strain>
    </source>
</reference>
<dbReference type="AlphaFoldDB" id="A0A4P6ZJV5"/>
<evidence type="ECO:0000256" key="2">
    <source>
        <dbReference type="ARBA" id="ARBA00022884"/>
    </source>
</evidence>
<dbReference type="Gene3D" id="1.20.58.110">
    <property type="entry name" value="Ribosomal protein S20"/>
    <property type="match status" value="1"/>
</dbReference>
<dbReference type="KEGG" id="lji:ELX58_01915"/>
<evidence type="ECO:0000313" key="8">
    <source>
        <dbReference type="Proteomes" id="UP000294321"/>
    </source>
</evidence>
<dbReference type="Pfam" id="PF01649">
    <property type="entry name" value="Ribosomal_S20p"/>
    <property type="match status" value="1"/>
</dbReference>
<evidence type="ECO:0000256" key="3">
    <source>
        <dbReference type="ARBA" id="ARBA00022980"/>
    </source>
</evidence>
<evidence type="ECO:0000256" key="4">
    <source>
        <dbReference type="ARBA" id="ARBA00023274"/>
    </source>
</evidence>
<keyword evidence="2 6" id="KW-0694">RNA-binding</keyword>
<dbReference type="HAMAP" id="MF_00500">
    <property type="entry name" value="Ribosomal_bS20"/>
    <property type="match status" value="1"/>
</dbReference>
<dbReference type="GO" id="GO:1990904">
    <property type="term" value="C:ribonucleoprotein complex"/>
    <property type="evidence" value="ECO:0007669"/>
    <property type="project" value="UniProtKB-KW"/>
</dbReference>
<dbReference type="Proteomes" id="UP000294321">
    <property type="component" value="Chromosome"/>
</dbReference>
<dbReference type="EMBL" id="CP034726">
    <property type="protein sequence ID" value="QBP17928.1"/>
    <property type="molecule type" value="Genomic_DNA"/>
</dbReference>
<dbReference type="RefSeq" id="WP_133441473.1">
    <property type="nucleotide sequence ID" value="NZ_CP034726.1"/>
</dbReference>
<protein>
    <recommendedName>
        <fullName evidence="5 6">Small ribosomal subunit protein bS20</fullName>
    </recommendedName>
</protein>
<dbReference type="GO" id="GO:0006412">
    <property type="term" value="P:translation"/>
    <property type="evidence" value="ECO:0007669"/>
    <property type="project" value="UniProtKB-UniRule"/>
</dbReference>
<evidence type="ECO:0000313" key="7">
    <source>
        <dbReference type="EMBL" id="QBP17928.1"/>
    </source>
</evidence>
<organism evidence="7 8">
    <name type="scientific">Acetilactobacillus jinshanensis</name>
    <dbReference type="NCBI Taxonomy" id="1720083"/>
    <lineage>
        <taxon>Bacteria</taxon>
        <taxon>Bacillati</taxon>
        <taxon>Bacillota</taxon>
        <taxon>Bacilli</taxon>
        <taxon>Lactobacillales</taxon>
        <taxon>Lactobacillaceae</taxon>
        <taxon>Acetilactobacillus</taxon>
    </lineage>
</organism>
<comment type="similarity">
    <text evidence="6">Belongs to the bacterial ribosomal protein bS20 family.</text>
</comment>
<comment type="function">
    <text evidence="6">Binds directly to 16S ribosomal RNA.</text>
</comment>
<gene>
    <name evidence="6 7" type="primary">rpsT</name>
    <name evidence="7" type="ORF">ELX58_01915</name>
</gene>
<proteinExistence type="inferred from homology"/>
<dbReference type="GO" id="GO:0019843">
    <property type="term" value="F:rRNA binding"/>
    <property type="evidence" value="ECO:0007669"/>
    <property type="project" value="UniProtKB-UniRule"/>
</dbReference>
<dbReference type="NCBIfam" id="TIGR00029">
    <property type="entry name" value="S20"/>
    <property type="match status" value="1"/>
</dbReference>
<dbReference type="InterPro" id="IPR002583">
    <property type="entry name" value="Ribosomal_bS20"/>
</dbReference>
<keyword evidence="4 6" id="KW-0687">Ribonucleoprotein</keyword>
<keyword evidence="1 6" id="KW-0699">rRNA-binding</keyword>
<evidence type="ECO:0000256" key="5">
    <source>
        <dbReference type="ARBA" id="ARBA00035136"/>
    </source>
</evidence>
<dbReference type="GO" id="GO:0005840">
    <property type="term" value="C:ribosome"/>
    <property type="evidence" value="ECO:0007669"/>
    <property type="project" value="UniProtKB-KW"/>
</dbReference>
<name>A0A4P6ZJV5_9LACO</name>
<accession>A0A4P6ZJV5</accession>
<keyword evidence="8" id="KW-1185">Reference proteome</keyword>
<evidence type="ECO:0000256" key="6">
    <source>
        <dbReference type="HAMAP-Rule" id="MF_00500"/>
    </source>
</evidence>
<keyword evidence="3 6" id="KW-0689">Ribosomal protein</keyword>
<dbReference type="InterPro" id="IPR036510">
    <property type="entry name" value="Ribosomal_bS20_sf"/>
</dbReference>
<evidence type="ECO:0000256" key="1">
    <source>
        <dbReference type="ARBA" id="ARBA00022730"/>
    </source>
</evidence>
<dbReference type="SUPFAM" id="SSF46992">
    <property type="entry name" value="Ribosomal protein S20"/>
    <property type="match status" value="1"/>
</dbReference>
<sequence length="84" mass="9179">MPVIKSAIKRVRTNANAKQRNVAQRSKAKSAIKKFLTAKKAGSKDLGASYKSAISAIDRAKSKGLIKANKAKRQKSHLAKQFNK</sequence>